<feature type="transmembrane region" description="Helical" evidence="5">
    <location>
        <begin position="326"/>
        <end position="347"/>
    </location>
</feature>
<evidence type="ECO:0000256" key="2">
    <source>
        <dbReference type="ARBA" id="ARBA00022692"/>
    </source>
</evidence>
<dbReference type="InterPro" id="IPR011701">
    <property type="entry name" value="MFS"/>
</dbReference>
<evidence type="ECO:0000256" key="4">
    <source>
        <dbReference type="ARBA" id="ARBA00023136"/>
    </source>
</evidence>
<feature type="transmembrane region" description="Helical" evidence="5">
    <location>
        <begin position="359"/>
        <end position="377"/>
    </location>
</feature>
<keyword evidence="7" id="KW-1185">Reference proteome</keyword>
<feature type="transmembrane region" description="Helical" evidence="5">
    <location>
        <begin position="106"/>
        <end position="126"/>
    </location>
</feature>
<protein>
    <recommendedName>
        <fullName evidence="8">Major facilitator superfamily (MFS) profile domain-containing protein</fullName>
    </recommendedName>
</protein>
<feature type="transmembrane region" description="Helical" evidence="5">
    <location>
        <begin position="38"/>
        <end position="57"/>
    </location>
</feature>
<gene>
    <name evidence="6" type="ORF">GLX27_004287</name>
</gene>
<reference evidence="6 7" key="1">
    <citation type="journal article" date="2020" name="Elife">
        <title>Loss of centromere function drives karyotype evolution in closely related Malassezia species.</title>
        <authorList>
            <person name="Sankaranarayanan S.R."/>
            <person name="Ianiri G."/>
            <person name="Coelho M.A."/>
            <person name="Reza M.H."/>
            <person name="Thimmappa B.C."/>
            <person name="Ganguly P."/>
            <person name="Vadnala R.N."/>
            <person name="Sun S."/>
            <person name="Siddharthan R."/>
            <person name="Tellgren-Roth C."/>
            <person name="Dawson T.L."/>
            <person name="Heitman J."/>
            <person name="Sanyal K."/>
        </authorList>
    </citation>
    <scope>NUCLEOTIDE SEQUENCE [LARGE SCALE GENOMIC DNA]</scope>
    <source>
        <strain evidence="6">CBS14141</strain>
    </source>
</reference>
<dbReference type="PANTHER" id="PTHR23502:SF23">
    <property type="entry name" value="FLUCONAZOLE RESISTANCE PROTEIN 1"/>
    <property type="match status" value="1"/>
</dbReference>
<evidence type="ECO:0000256" key="5">
    <source>
        <dbReference type="SAM" id="Phobius"/>
    </source>
</evidence>
<evidence type="ECO:0008006" key="8">
    <source>
        <dbReference type="Google" id="ProtNLM"/>
    </source>
</evidence>
<accession>A0ABY8EVG4</accession>
<feature type="transmembrane region" description="Helical" evidence="5">
    <location>
        <begin position="222"/>
        <end position="244"/>
    </location>
</feature>
<dbReference type="EMBL" id="CP046239">
    <property type="protein sequence ID" value="WFD49603.1"/>
    <property type="molecule type" value="Genomic_DNA"/>
</dbReference>
<keyword evidence="3 5" id="KW-1133">Transmembrane helix</keyword>
<dbReference type="Proteomes" id="UP000818624">
    <property type="component" value="Chromosome 6"/>
</dbReference>
<dbReference type="InterPro" id="IPR036259">
    <property type="entry name" value="MFS_trans_sf"/>
</dbReference>
<dbReference type="SUPFAM" id="SSF103473">
    <property type="entry name" value="MFS general substrate transporter"/>
    <property type="match status" value="1"/>
</dbReference>
<dbReference type="PANTHER" id="PTHR23502">
    <property type="entry name" value="MAJOR FACILITATOR SUPERFAMILY"/>
    <property type="match status" value="1"/>
</dbReference>
<keyword evidence="4 5" id="KW-0472">Membrane</keyword>
<evidence type="ECO:0000256" key="3">
    <source>
        <dbReference type="ARBA" id="ARBA00022989"/>
    </source>
</evidence>
<feature type="transmembrane region" description="Helical" evidence="5">
    <location>
        <begin position="290"/>
        <end position="314"/>
    </location>
</feature>
<dbReference type="Gene3D" id="1.20.1250.20">
    <property type="entry name" value="MFS general substrate transporter like domains"/>
    <property type="match status" value="1"/>
</dbReference>
<evidence type="ECO:0000256" key="1">
    <source>
        <dbReference type="ARBA" id="ARBA00004141"/>
    </source>
</evidence>
<feature type="transmembrane region" description="Helical" evidence="5">
    <location>
        <begin position="265"/>
        <end position="284"/>
    </location>
</feature>
<keyword evidence="2 5" id="KW-0812">Transmembrane</keyword>
<feature type="transmembrane region" description="Helical" evidence="5">
    <location>
        <begin position="191"/>
        <end position="210"/>
    </location>
</feature>
<sequence length="403" mass="44453">MILSPITEISWIGRNGPYIIGLGLFTVMQVPNALVNNLAGYLVLRFISGFLGSPVLATGGATVGDIWRIDGGFMNGLAFWGLGAAGGPNLGPLLSSYAVQNKGWRWSLWPLLCLNGIVWIVLFFTLPETSGQTILTRRAKTLRKETGNDRFRSRGEIEDRKISLSSLLYETFCRPIQLTVTEPVLLCSNLYIAYLYGIVYCFFEAFPLAFQGRHGFSLGAMGVSYVSGFIGCTVTFLLFCVYNLKLVIPRFKQGKWRPEYRMEPAFVGGLLFPASLFWFGWTSFGAVPWIVPLLAFACFVCATFLLFQGFLSYIGENFPRFLASAYASNGLFRALVGGAFPVFATQMFNRLTLQGGCSLLGGLAALLIPITIVFYMYGAKLRAMSKRAGREQKPPSGEKVEEA</sequence>
<evidence type="ECO:0000313" key="7">
    <source>
        <dbReference type="Proteomes" id="UP000818624"/>
    </source>
</evidence>
<organism evidence="6 7">
    <name type="scientific">Malassezia furfur</name>
    <name type="common">Pityriasis versicolor infection agent</name>
    <name type="synonym">Pityrosporum furfur</name>
    <dbReference type="NCBI Taxonomy" id="55194"/>
    <lineage>
        <taxon>Eukaryota</taxon>
        <taxon>Fungi</taxon>
        <taxon>Dikarya</taxon>
        <taxon>Basidiomycota</taxon>
        <taxon>Ustilaginomycotina</taxon>
        <taxon>Malasseziomycetes</taxon>
        <taxon>Malasseziales</taxon>
        <taxon>Malasseziaceae</taxon>
        <taxon>Malassezia</taxon>
    </lineage>
</organism>
<proteinExistence type="predicted"/>
<dbReference type="Pfam" id="PF07690">
    <property type="entry name" value="MFS_1"/>
    <property type="match status" value="1"/>
</dbReference>
<name>A0ABY8EVG4_MALFU</name>
<comment type="subcellular location">
    <subcellularLocation>
        <location evidence="1">Membrane</location>
        <topology evidence="1">Multi-pass membrane protein</topology>
    </subcellularLocation>
</comment>
<evidence type="ECO:0000313" key="6">
    <source>
        <dbReference type="EMBL" id="WFD49603.1"/>
    </source>
</evidence>